<dbReference type="GO" id="GO:0016020">
    <property type="term" value="C:membrane"/>
    <property type="evidence" value="ECO:0007669"/>
    <property type="project" value="UniProtKB-SubCell"/>
</dbReference>
<dbReference type="SUPFAM" id="SSF55874">
    <property type="entry name" value="ATPase domain of HSP90 chaperone/DNA topoisomerase II/histidine kinase"/>
    <property type="match status" value="1"/>
</dbReference>
<proteinExistence type="predicted"/>
<evidence type="ECO:0000256" key="2">
    <source>
        <dbReference type="ARBA" id="ARBA00004370"/>
    </source>
</evidence>
<dbReference type="PROSITE" id="PS50110">
    <property type="entry name" value="RESPONSE_REGULATORY"/>
    <property type="match status" value="1"/>
</dbReference>
<comment type="caution">
    <text evidence="18">The sequence shown here is derived from an EMBL/GenBank/DDBJ whole genome shotgun (WGS) entry which is preliminary data.</text>
</comment>
<comment type="subcellular location">
    <subcellularLocation>
        <location evidence="2">Membrane</location>
    </subcellularLocation>
</comment>
<evidence type="ECO:0000256" key="6">
    <source>
        <dbReference type="ARBA" id="ARBA00022692"/>
    </source>
</evidence>
<feature type="transmembrane region" description="Helical" evidence="15">
    <location>
        <begin position="12"/>
        <end position="32"/>
    </location>
</feature>
<dbReference type="SMART" id="SM00448">
    <property type="entry name" value="REC"/>
    <property type="match status" value="1"/>
</dbReference>
<dbReference type="Pfam" id="PF00512">
    <property type="entry name" value="HisKA"/>
    <property type="match status" value="1"/>
</dbReference>
<evidence type="ECO:0000259" key="17">
    <source>
        <dbReference type="PROSITE" id="PS50110"/>
    </source>
</evidence>
<feature type="compositionally biased region" description="Low complexity" evidence="14">
    <location>
        <begin position="1271"/>
        <end position="1286"/>
    </location>
</feature>
<keyword evidence="12 15" id="KW-0472">Membrane</keyword>
<feature type="compositionally biased region" description="Polar residues" evidence="14">
    <location>
        <begin position="761"/>
        <end position="770"/>
    </location>
</feature>
<feature type="compositionally biased region" description="Polar residues" evidence="14">
    <location>
        <begin position="1259"/>
        <end position="1270"/>
    </location>
</feature>
<keyword evidence="11" id="KW-0902">Two-component regulatory system</keyword>
<evidence type="ECO:0000256" key="10">
    <source>
        <dbReference type="ARBA" id="ARBA00022989"/>
    </source>
</evidence>
<gene>
    <name evidence="18" type="ORF">MKZ38_008532</name>
</gene>
<dbReference type="GO" id="GO:0000155">
    <property type="term" value="F:phosphorelay sensor kinase activity"/>
    <property type="evidence" value="ECO:0007669"/>
    <property type="project" value="InterPro"/>
</dbReference>
<dbReference type="Gene3D" id="3.40.50.2300">
    <property type="match status" value="1"/>
</dbReference>
<keyword evidence="19" id="KW-1185">Reference proteome</keyword>
<dbReference type="InterPro" id="IPR005467">
    <property type="entry name" value="His_kinase_dom"/>
</dbReference>
<dbReference type="CDD" id="cd00082">
    <property type="entry name" value="HisKA"/>
    <property type="match status" value="1"/>
</dbReference>
<evidence type="ECO:0000256" key="14">
    <source>
        <dbReference type="SAM" id="MobiDB-lite"/>
    </source>
</evidence>
<keyword evidence="4 13" id="KW-0597">Phosphoprotein</keyword>
<dbReference type="SUPFAM" id="SSF52172">
    <property type="entry name" value="CheY-like"/>
    <property type="match status" value="1"/>
</dbReference>
<organism evidence="18 19">
    <name type="scientific">Zalerion maritima</name>
    <dbReference type="NCBI Taxonomy" id="339359"/>
    <lineage>
        <taxon>Eukaryota</taxon>
        <taxon>Fungi</taxon>
        <taxon>Dikarya</taxon>
        <taxon>Ascomycota</taxon>
        <taxon>Pezizomycotina</taxon>
        <taxon>Sordariomycetes</taxon>
        <taxon>Lulworthiomycetidae</taxon>
        <taxon>Lulworthiales</taxon>
        <taxon>Lulworthiaceae</taxon>
        <taxon>Zalerion</taxon>
    </lineage>
</organism>
<dbReference type="Proteomes" id="UP001201980">
    <property type="component" value="Unassembled WGS sequence"/>
</dbReference>
<evidence type="ECO:0000256" key="4">
    <source>
        <dbReference type="ARBA" id="ARBA00022553"/>
    </source>
</evidence>
<feature type="region of interest" description="Disordered" evidence="14">
    <location>
        <begin position="1175"/>
        <end position="1314"/>
    </location>
</feature>
<keyword evidence="7" id="KW-0547">Nucleotide-binding</keyword>
<feature type="compositionally biased region" description="Low complexity" evidence="14">
    <location>
        <begin position="922"/>
        <end position="931"/>
    </location>
</feature>
<evidence type="ECO:0000256" key="8">
    <source>
        <dbReference type="ARBA" id="ARBA00022777"/>
    </source>
</evidence>
<feature type="region of interest" description="Disordered" evidence="14">
    <location>
        <begin position="756"/>
        <end position="797"/>
    </location>
</feature>
<dbReference type="SMART" id="SM00388">
    <property type="entry name" value="HisKA"/>
    <property type="match status" value="1"/>
</dbReference>
<keyword evidence="9" id="KW-0067">ATP-binding</keyword>
<protein>
    <recommendedName>
        <fullName evidence="3">histidine kinase</fullName>
        <ecNumber evidence="3">2.7.13.3</ecNumber>
    </recommendedName>
</protein>
<dbReference type="InterPro" id="IPR036890">
    <property type="entry name" value="HATPase_C_sf"/>
</dbReference>
<feature type="compositionally biased region" description="Polar residues" evidence="14">
    <location>
        <begin position="778"/>
        <end position="797"/>
    </location>
</feature>
<evidence type="ECO:0000259" key="16">
    <source>
        <dbReference type="PROSITE" id="PS50109"/>
    </source>
</evidence>
<feature type="modified residue" description="4-aspartylphosphate" evidence="13">
    <location>
        <position position="1107"/>
    </location>
</feature>
<evidence type="ECO:0000313" key="18">
    <source>
        <dbReference type="EMBL" id="KAJ2904202.1"/>
    </source>
</evidence>
<feature type="region of interest" description="Disordered" evidence="14">
    <location>
        <begin position="919"/>
        <end position="992"/>
    </location>
</feature>
<dbReference type="InterPro" id="IPR004358">
    <property type="entry name" value="Sig_transdc_His_kin-like_C"/>
</dbReference>
<accession>A0AAD5RW31</accession>
<dbReference type="Pfam" id="PF00072">
    <property type="entry name" value="Response_reg"/>
    <property type="match status" value="1"/>
</dbReference>
<dbReference type="EMBL" id="JAKWBI020000059">
    <property type="protein sequence ID" value="KAJ2904202.1"/>
    <property type="molecule type" value="Genomic_DNA"/>
</dbReference>
<feature type="domain" description="Response regulatory" evidence="17">
    <location>
        <begin position="1053"/>
        <end position="1172"/>
    </location>
</feature>
<dbReference type="Pfam" id="PF02518">
    <property type="entry name" value="HATPase_c"/>
    <property type="match status" value="1"/>
</dbReference>
<dbReference type="PRINTS" id="PR00344">
    <property type="entry name" value="BCTRLSENSOR"/>
</dbReference>
<dbReference type="InterPro" id="IPR050956">
    <property type="entry name" value="2C_system_His_kinase"/>
</dbReference>
<feature type="compositionally biased region" description="Basic and acidic residues" evidence="14">
    <location>
        <begin position="964"/>
        <end position="976"/>
    </location>
</feature>
<name>A0AAD5RW31_9PEZI</name>
<evidence type="ECO:0000313" key="19">
    <source>
        <dbReference type="Proteomes" id="UP001201980"/>
    </source>
</evidence>
<keyword evidence="6 15" id="KW-0812">Transmembrane</keyword>
<dbReference type="Gene3D" id="1.10.287.130">
    <property type="match status" value="1"/>
</dbReference>
<keyword evidence="5" id="KW-0808">Transferase</keyword>
<dbReference type="SMART" id="SM00387">
    <property type="entry name" value="HATPase_c"/>
    <property type="match status" value="1"/>
</dbReference>
<keyword evidence="10 15" id="KW-1133">Transmembrane helix</keyword>
<evidence type="ECO:0000256" key="12">
    <source>
        <dbReference type="ARBA" id="ARBA00023136"/>
    </source>
</evidence>
<reference evidence="18" key="1">
    <citation type="submission" date="2022-07" db="EMBL/GenBank/DDBJ databases">
        <title>Draft genome sequence of Zalerion maritima ATCC 34329, a (micro)plastics degrading marine fungus.</title>
        <authorList>
            <person name="Paco A."/>
            <person name="Goncalves M.F.M."/>
            <person name="Rocha-Santos T.A.P."/>
            <person name="Alves A."/>
        </authorList>
    </citation>
    <scope>NUCLEOTIDE SEQUENCE</scope>
    <source>
        <strain evidence="18">ATCC 34329</strain>
    </source>
</reference>
<dbReference type="PANTHER" id="PTHR43719:SF34">
    <property type="entry name" value="TWO-COMPONENT SYSTEM PROTEIN B"/>
    <property type="match status" value="1"/>
</dbReference>
<dbReference type="FunFam" id="1.10.287.130:FF:000004">
    <property type="entry name" value="Ethylene receptor 1"/>
    <property type="match status" value="1"/>
</dbReference>
<dbReference type="InterPro" id="IPR011006">
    <property type="entry name" value="CheY-like_superfamily"/>
</dbReference>
<evidence type="ECO:0000256" key="9">
    <source>
        <dbReference type="ARBA" id="ARBA00022840"/>
    </source>
</evidence>
<keyword evidence="8" id="KW-0418">Kinase</keyword>
<dbReference type="InterPro" id="IPR036097">
    <property type="entry name" value="HisK_dim/P_sf"/>
</dbReference>
<feature type="compositionally biased region" description="Low complexity" evidence="14">
    <location>
        <begin position="1186"/>
        <end position="1197"/>
    </location>
</feature>
<dbReference type="InterPro" id="IPR003594">
    <property type="entry name" value="HATPase_dom"/>
</dbReference>
<evidence type="ECO:0000256" key="1">
    <source>
        <dbReference type="ARBA" id="ARBA00000085"/>
    </source>
</evidence>
<dbReference type="CDD" id="cd17546">
    <property type="entry name" value="REC_hyHK_CKI1_RcsC-like"/>
    <property type="match status" value="1"/>
</dbReference>
<dbReference type="SUPFAM" id="SSF47384">
    <property type="entry name" value="Homodimeric domain of signal transducing histidine kinase"/>
    <property type="match status" value="1"/>
</dbReference>
<evidence type="ECO:0000256" key="11">
    <source>
        <dbReference type="ARBA" id="ARBA00023012"/>
    </source>
</evidence>
<evidence type="ECO:0000256" key="13">
    <source>
        <dbReference type="PROSITE-ProRule" id="PRU00169"/>
    </source>
</evidence>
<dbReference type="PANTHER" id="PTHR43719">
    <property type="entry name" value="TWO-COMPONENT HISTIDINE KINASE"/>
    <property type="match status" value="1"/>
</dbReference>
<dbReference type="GO" id="GO:0005524">
    <property type="term" value="F:ATP binding"/>
    <property type="evidence" value="ECO:0007669"/>
    <property type="project" value="UniProtKB-KW"/>
</dbReference>
<dbReference type="Gene3D" id="3.30.565.10">
    <property type="entry name" value="Histidine kinase-like ATPase, C-terminal domain"/>
    <property type="match status" value="1"/>
</dbReference>
<dbReference type="CDD" id="cd16922">
    <property type="entry name" value="HATPase_EvgS-ArcB-TorS-like"/>
    <property type="match status" value="1"/>
</dbReference>
<feature type="compositionally biased region" description="Basic and acidic residues" evidence="14">
    <location>
        <begin position="1217"/>
        <end position="1245"/>
    </location>
</feature>
<dbReference type="CDD" id="cd06225">
    <property type="entry name" value="HAMP"/>
    <property type="match status" value="1"/>
</dbReference>
<evidence type="ECO:0000256" key="5">
    <source>
        <dbReference type="ARBA" id="ARBA00022679"/>
    </source>
</evidence>
<evidence type="ECO:0000256" key="3">
    <source>
        <dbReference type="ARBA" id="ARBA00012438"/>
    </source>
</evidence>
<sequence>MRIAIREQLAALVIFAVLVSLAVISIPTWMFVNRFVVDIESKGMSLTASLKAAQINSELELLQTSIQTVATRRTIQDALIAFYRGDASALTPHEDDCENNPGLYWCQVTNDLGRALSTSQYTNLLQACIYLNDTYTDFEQGVLKLSSPSADNLYLPDSNGDGSNVTLADPEKGYPSALYPSMTNYTTIESTKTVESGNTTTEVSYNKTVAEPFVDVYITDSYGGLVLGPLVLNETLSLISLTGPIYDNGTSSDVLGYLTLVATAKSLVNIQKSSEGLDNSGVVLIIGPTEAYNRFPKDNPATTDQVKGDKQKLSSSDVHFILPPITPADGDDRHSERKFDSGDFDEAFLLSSYPAALNAFADSLGSVNNASSMLSTTNEEGYKVAVGYARPQTPLVNWTVIVEKSKEEAYVPVVTLRHILLGCVFGTAGVSLLIVYPAAHRFVMPIRRLKSATEKSIAPPGYADSYDSYDYDDGNASGAMSQKSKRGFFTNLKRMVRRKRRRSSATQDDDHERRRIFKIPARVEDRRHLVKDELTELTGTFNAMSDELYKQYTLLDEKVAERTKELEISKKAAEAANESKTLFIANISHELKTPLNGILGMTSICLDETDPVKIQESLKTIYKSGDLLLHLLTDLLNFSKNQIGQQLSLDQKEFRLNDIRQQIMVIFDKQVRENNIDFQVRFLSSIDDATSQTLDTSMIKPPALGPPGTGRLKNMCLWGDQHRILQVIINLVSNSLKFTPAGGKVDCRIKCLGEVDDPSDISRQSSTSRNGRSKTRNRVGSASNASGVSKSTAVDASSQFPVQEGTAVVINPAEPKVAPPVAAIRERSPSPPPRDTRTYLFEIEVQDTGPGIPEPMQQKVFEPFVQGDLGLSRKYGGTGLGLSICQQLATLMGGSISLTSTVGVGTTFTMRLPLKYIRDRPPSTASSRAPSLDVDRPPMRPSSPQTTPPSPTKQPAGGVAPLGEEEKEKAVSEKQESSNTPRAPADQLSKKPRLVGLSQPFFANADPSPASAKDDPIDTMSASSAVIAAGGKISDIMAAKTAAAGGADVAKLRVLVAEDNLTNIKVLSGFLEKEGMVNSVVFAKNGQEAYDRVKDNEDAPFDLILMDIQMPLMDGLQSAKLIRKDGYVMPIVALSAFSDESNVKQCMSVGMNDFIEKPLKRPTLKAMLQRFAAIPEEEEEDGSIGSGRSRPGMGRRSTTMDEKVSIARPGTGHSNSRIHEEAATNGEARDPEKQDHAHSHDKRVEDDEEGGRQTPEGGRTSSHSSHTIVTPSDASGSSPPRSSGLGQRAPNGPATIRPQVSSNVSDGETVKGMS</sequence>
<evidence type="ECO:0000256" key="7">
    <source>
        <dbReference type="ARBA" id="ARBA00022741"/>
    </source>
</evidence>
<dbReference type="InterPro" id="IPR001789">
    <property type="entry name" value="Sig_transdc_resp-reg_receiver"/>
</dbReference>
<comment type="catalytic activity">
    <reaction evidence="1">
        <text>ATP + protein L-histidine = ADP + protein N-phospho-L-histidine.</text>
        <dbReference type="EC" id="2.7.13.3"/>
    </reaction>
</comment>
<dbReference type="InterPro" id="IPR003661">
    <property type="entry name" value="HisK_dim/P_dom"/>
</dbReference>
<evidence type="ECO:0000256" key="15">
    <source>
        <dbReference type="SAM" id="Phobius"/>
    </source>
</evidence>
<feature type="domain" description="Histidine kinase" evidence="16">
    <location>
        <begin position="586"/>
        <end position="916"/>
    </location>
</feature>
<dbReference type="EC" id="2.7.13.3" evidence="3"/>
<dbReference type="PROSITE" id="PS50109">
    <property type="entry name" value="HIS_KIN"/>
    <property type="match status" value="1"/>
</dbReference>